<accession>G9Y570</accession>
<dbReference type="PANTHER" id="PTHR30146:SF151">
    <property type="entry name" value="HTH-TYPE TRANSCRIPTIONAL REPRESSOR CYTR"/>
    <property type="match status" value="1"/>
</dbReference>
<dbReference type="EMBL" id="AGCI01000037">
    <property type="protein sequence ID" value="EHM43729.1"/>
    <property type="molecule type" value="Genomic_DNA"/>
</dbReference>
<keyword evidence="1" id="KW-0678">Repressor</keyword>
<dbReference type="Gene3D" id="1.10.260.40">
    <property type="entry name" value="lambda repressor-like DNA-binding domains"/>
    <property type="match status" value="1"/>
</dbReference>
<dbReference type="SUPFAM" id="SSF47413">
    <property type="entry name" value="lambda repressor-like DNA-binding domains"/>
    <property type="match status" value="1"/>
</dbReference>
<dbReference type="GO" id="GO:0003700">
    <property type="term" value="F:DNA-binding transcription factor activity"/>
    <property type="evidence" value="ECO:0007669"/>
    <property type="project" value="TreeGrafter"/>
</dbReference>
<dbReference type="PANTHER" id="PTHR30146">
    <property type="entry name" value="LACI-RELATED TRANSCRIPTIONAL REPRESSOR"/>
    <property type="match status" value="1"/>
</dbReference>
<dbReference type="Gene3D" id="3.40.50.2300">
    <property type="match status" value="2"/>
</dbReference>
<dbReference type="Proteomes" id="UP000005959">
    <property type="component" value="Unassembled WGS sequence"/>
</dbReference>
<dbReference type="SUPFAM" id="SSF53822">
    <property type="entry name" value="Periplasmic binding protein-like I"/>
    <property type="match status" value="1"/>
</dbReference>
<dbReference type="InterPro" id="IPR046335">
    <property type="entry name" value="LacI/GalR-like_sensor"/>
</dbReference>
<name>G9Y570_HAFAL</name>
<sequence>MESITKMTGKLKIKQLAELTQLSTSTVSRVLSGKSNVSPQAKEKVFTHAKLLGILHNMPAGRLLMNSILVCAPAKAFTPHGDRYYYEVIQSIVSEIEHYDIRLSKCSLEVNGADISSFIKLINKEDIDAIIIIGIDDAMVYKLASESNKLAITINAKDKEMRLDSISPDHYSSSYSAATYLFQKGHRPVLLFTDLRRDTMLLRLDGFKRACLDHHVFFDESEHLLVNKGYEAEEAKLAFEKYLQNRARETLPSAILCGSNTIAQAVIDVFEQHGIQVPDDVSVMSLDFNIGIKKTNSLDITSVYLPCRELGRESVYILQSRLTRPVRTAFNLLLQSQFYIGNSVADVNWKRKDLYQHSPNDA</sequence>
<dbReference type="GO" id="GO:0000976">
    <property type="term" value="F:transcription cis-regulatory region binding"/>
    <property type="evidence" value="ECO:0007669"/>
    <property type="project" value="TreeGrafter"/>
</dbReference>
<keyword evidence="4" id="KW-0804">Transcription</keyword>
<dbReference type="InterPro" id="IPR010982">
    <property type="entry name" value="Lambda_DNA-bd_dom_sf"/>
</dbReference>
<reference evidence="6 7" key="1">
    <citation type="submission" date="2011-08" db="EMBL/GenBank/DDBJ databases">
        <authorList>
            <person name="Weinstock G."/>
            <person name="Sodergren E."/>
            <person name="Clifton S."/>
            <person name="Fulton L."/>
            <person name="Fulton B."/>
            <person name="Courtney L."/>
            <person name="Fronick C."/>
            <person name="Harrison M."/>
            <person name="Strong C."/>
            <person name="Farmer C."/>
            <person name="Delahaunty K."/>
            <person name="Markovic C."/>
            <person name="Hall O."/>
            <person name="Minx P."/>
            <person name="Tomlinson C."/>
            <person name="Mitreva M."/>
            <person name="Hou S."/>
            <person name="Chen J."/>
            <person name="Wollam A."/>
            <person name="Pepin K.H."/>
            <person name="Johnson M."/>
            <person name="Bhonagiri V."/>
            <person name="Zhang X."/>
            <person name="Suruliraj S."/>
            <person name="Warren W."/>
            <person name="Chinwalla A."/>
            <person name="Mardis E.R."/>
            <person name="Wilson R.K."/>
        </authorList>
    </citation>
    <scope>NUCLEOTIDE SEQUENCE [LARGE SCALE GENOMIC DNA]</scope>
    <source>
        <strain evidence="6 7">ATCC 51873</strain>
    </source>
</reference>
<evidence type="ECO:0000256" key="2">
    <source>
        <dbReference type="ARBA" id="ARBA00023015"/>
    </source>
</evidence>
<dbReference type="AlphaFoldDB" id="G9Y570"/>
<dbReference type="CDD" id="cd06267">
    <property type="entry name" value="PBP1_LacI_sugar_binding-like"/>
    <property type="match status" value="1"/>
</dbReference>
<dbReference type="PATRIC" id="fig|1002364.3.peg.1557"/>
<evidence type="ECO:0000256" key="1">
    <source>
        <dbReference type="ARBA" id="ARBA00022491"/>
    </source>
</evidence>
<dbReference type="Pfam" id="PF00356">
    <property type="entry name" value="LacI"/>
    <property type="match status" value="1"/>
</dbReference>
<keyword evidence="3" id="KW-0238">DNA-binding</keyword>
<evidence type="ECO:0000259" key="5">
    <source>
        <dbReference type="PROSITE" id="PS50932"/>
    </source>
</evidence>
<feature type="domain" description="HTH lacI-type" evidence="5">
    <location>
        <begin position="11"/>
        <end position="65"/>
    </location>
</feature>
<comment type="caution">
    <text evidence="6">The sequence shown here is derived from an EMBL/GenBank/DDBJ whole genome shotgun (WGS) entry which is preliminary data.</text>
</comment>
<proteinExistence type="predicted"/>
<evidence type="ECO:0000256" key="4">
    <source>
        <dbReference type="ARBA" id="ARBA00023163"/>
    </source>
</evidence>
<dbReference type="InterPro" id="IPR000843">
    <property type="entry name" value="HTH_LacI"/>
</dbReference>
<dbReference type="PROSITE" id="PS50932">
    <property type="entry name" value="HTH_LACI_2"/>
    <property type="match status" value="1"/>
</dbReference>
<dbReference type="HOGENOM" id="CLU_037628_6_1_6"/>
<protein>
    <submittedName>
        <fullName evidence="6">Transcriptional regulator, LacI family</fullName>
    </submittedName>
</protein>
<dbReference type="Pfam" id="PF13377">
    <property type="entry name" value="Peripla_BP_3"/>
    <property type="match status" value="1"/>
</dbReference>
<keyword evidence="2" id="KW-0805">Transcription regulation</keyword>
<gene>
    <name evidence="6" type="ORF">HMPREF0454_01711</name>
</gene>
<evidence type="ECO:0000313" key="7">
    <source>
        <dbReference type="Proteomes" id="UP000005959"/>
    </source>
</evidence>
<dbReference type="CDD" id="cd01392">
    <property type="entry name" value="HTH_LacI"/>
    <property type="match status" value="1"/>
</dbReference>
<dbReference type="SMART" id="SM00354">
    <property type="entry name" value="HTH_LACI"/>
    <property type="match status" value="1"/>
</dbReference>
<evidence type="ECO:0000256" key="3">
    <source>
        <dbReference type="ARBA" id="ARBA00023125"/>
    </source>
</evidence>
<organism evidence="6 7">
    <name type="scientific">Hafnia alvei ATCC 51873</name>
    <dbReference type="NCBI Taxonomy" id="1002364"/>
    <lineage>
        <taxon>Bacteria</taxon>
        <taxon>Pseudomonadati</taxon>
        <taxon>Pseudomonadota</taxon>
        <taxon>Gammaproteobacteria</taxon>
        <taxon>Enterobacterales</taxon>
        <taxon>Hafniaceae</taxon>
        <taxon>Hafnia</taxon>
    </lineage>
</organism>
<evidence type="ECO:0000313" key="6">
    <source>
        <dbReference type="EMBL" id="EHM43729.1"/>
    </source>
</evidence>
<dbReference type="InterPro" id="IPR028082">
    <property type="entry name" value="Peripla_BP_I"/>
</dbReference>